<evidence type="ECO:0000313" key="9">
    <source>
        <dbReference type="Proteomes" id="UP000316726"/>
    </source>
</evidence>
<comment type="similarity">
    <text evidence="2">Belongs to the APH-1 family.</text>
</comment>
<proteinExistence type="inferred from homology"/>
<name>A0A5B8MXB0_9CHLO</name>
<evidence type="ECO:0000256" key="2">
    <source>
        <dbReference type="ARBA" id="ARBA00005577"/>
    </source>
</evidence>
<comment type="subcellular location">
    <subcellularLocation>
        <location evidence="1">Membrane</location>
        <topology evidence="1">Multi-pass membrane protein</topology>
    </subcellularLocation>
</comment>
<keyword evidence="4" id="KW-0914">Notch signaling pathway</keyword>
<organism evidence="8 9">
    <name type="scientific">Chloropicon primus</name>
    <dbReference type="NCBI Taxonomy" id="1764295"/>
    <lineage>
        <taxon>Eukaryota</taxon>
        <taxon>Viridiplantae</taxon>
        <taxon>Chlorophyta</taxon>
        <taxon>Chloropicophyceae</taxon>
        <taxon>Chloropicales</taxon>
        <taxon>Chloropicaceae</taxon>
        <taxon>Chloropicon</taxon>
    </lineage>
</organism>
<feature type="transmembrane region" description="Helical" evidence="7">
    <location>
        <begin position="63"/>
        <end position="83"/>
    </location>
</feature>
<evidence type="ECO:0000256" key="7">
    <source>
        <dbReference type="SAM" id="Phobius"/>
    </source>
</evidence>
<dbReference type="GO" id="GO:0007219">
    <property type="term" value="P:Notch signaling pathway"/>
    <property type="evidence" value="ECO:0007669"/>
    <property type="project" value="UniProtKB-KW"/>
</dbReference>
<evidence type="ECO:0000256" key="6">
    <source>
        <dbReference type="ARBA" id="ARBA00023136"/>
    </source>
</evidence>
<keyword evidence="3 7" id="KW-0812">Transmembrane</keyword>
<sequence length="206" mass="22246">MAEGKGEASPSFGWLTVLPLLSFFISEEILRPVVHKQTDRATAALERRAVSLRHPKLTKLERLRIWLGIGAGQGVAHSCLFFLNTVITSYRGTYYNRDRCPQMSYFLVAAISSCTMFMVLSFAMVVTSVVYESGSGVTNPGTISTVKGANLKKLIPCGLHGAAVLTSFISLMEGGCIVSSILNVCLVALTIYLSFKLVSCLGKAAQ</sequence>
<dbReference type="GO" id="GO:0016485">
    <property type="term" value="P:protein processing"/>
    <property type="evidence" value="ECO:0007669"/>
    <property type="project" value="InterPro"/>
</dbReference>
<evidence type="ECO:0000313" key="8">
    <source>
        <dbReference type="EMBL" id="QDZ25438.1"/>
    </source>
</evidence>
<dbReference type="AlphaFoldDB" id="A0A5B8MXB0"/>
<dbReference type="Proteomes" id="UP000316726">
    <property type="component" value="Chromosome 17"/>
</dbReference>
<evidence type="ECO:0000256" key="5">
    <source>
        <dbReference type="ARBA" id="ARBA00022989"/>
    </source>
</evidence>
<feature type="transmembrane region" description="Helical" evidence="7">
    <location>
        <begin position="103"/>
        <end position="131"/>
    </location>
</feature>
<dbReference type="GO" id="GO:0016020">
    <property type="term" value="C:membrane"/>
    <property type="evidence" value="ECO:0007669"/>
    <property type="project" value="UniProtKB-SubCell"/>
</dbReference>
<keyword evidence="5 7" id="KW-1133">Transmembrane helix</keyword>
<keyword evidence="6 7" id="KW-0472">Membrane</keyword>
<dbReference type="InterPro" id="IPR009294">
    <property type="entry name" value="Aph-1"/>
</dbReference>
<gene>
    <name evidence="8" type="ORF">A3770_17p79560</name>
</gene>
<dbReference type="STRING" id="1764295.A0A5B8MXB0"/>
<evidence type="ECO:0000256" key="1">
    <source>
        <dbReference type="ARBA" id="ARBA00004141"/>
    </source>
</evidence>
<accession>A0A5B8MXB0</accession>
<protein>
    <submittedName>
        <fullName evidence="8">Uncharacterized protein</fullName>
    </submittedName>
</protein>
<evidence type="ECO:0000256" key="3">
    <source>
        <dbReference type="ARBA" id="ARBA00022692"/>
    </source>
</evidence>
<dbReference type="EMBL" id="CP031050">
    <property type="protein sequence ID" value="QDZ25438.1"/>
    <property type="molecule type" value="Genomic_DNA"/>
</dbReference>
<feature type="transmembrane region" description="Helical" evidence="7">
    <location>
        <begin position="177"/>
        <end position="195"/>
    </location>
</feature>
<reference evidence="8 9" key="1">
    <citation type="submission" date="2018-07" db="EMBL/GenBank/DDBJ databases">
        <title>The complete nuclear genome of the prasinophyte Chloropicon primus (CCMP1205).</title>
        <authorList>
            <person name="Pombert J.-F."/>
            <person name="Otis C."/>
            <person name="Turmel M."/>
            <person name="Lemieux C."/>
        </authorList>
    </citation>
    <scope>NUCLEOTIDE SEQUENCE [LARGE SCALE GENOMIC DNA]</scope>
    <source>
        <strain evidence="8 9">CCMP1205</strain>
    </source>
</reference>
<dbReference type="Pfam" id="PF06105">
    <property type="entry name" value="Aph-1"/>
    <property type="match status" value="1"/>
</dbReference>
<keyword evidence="9" id="KW-1185">Reference proteome</keyword>
<evidence type="ECO:0000256" key="4">
    <source>
        <dbReference type="ARBA" id="ARBA00022976"/>
    </source>
</evidence>